<gene>
    <name evidence="2" type="ORF">UFOPK3662_02348</name>
</gene>
<organism evidence="2">
    <name type="scientific">freshwater metagenome</name>
    <dbReference type="NCBI Taxonomy" id="449393"/>
    <lineage>
        <taxon>unclassified sequences</taxon>
        <taxon>metagenomes</taxon>
        <taxon>ecological metagenomes</taxon>
    </lineage>
</organism>
<name>A0A6J7JY44_9ZZZZ</name>
<protein>
    <submittedName>
        <fullName evidence="2">Unannotated protein</fullName>
    </submittedName>
</protein>
<sequence length="271" mass="30153">MLAASTFTLGDALAKTGIPLNDVMAIRHAYVKIHKDGYPGIHAGSTEQEILTYTSTQSLSGFAKKPPRYWVILLPAQGARARLWRIVENLGETPSSEQHRSFDLRSVDLLSDLTGRCVIQWGSPRAWWVHGATAAKYPILDVTDVEPEPFPGFDHLVVDHDRLQAVVRDPVYAAWRTALSSVIGVYLITDTSDGRHYVGKADGHETLLQRWSAYATNGHGGNVGLRRRDATRFRYSVLRVLDPSSAEADINAVEKHYKDALDSRRHGLNEN</sequence>
<dbReference type="PROSITE" id="PS50164">
    <property type="entry name" value="GIY_YIG"/>
    <property type="match status" value="1"/>
</dbReference>
<dbReference type="SUPFAM" id="SSF82771">
    <property type="entry name" value="GIY-YIG endonuclease"/>
    <property type="match status" value="1"/>
</dbReference>
<accession>A0A6J7JY44</accession>
<dbReference type="InterPro" id="IPR000305">
    <property type="entry name" value="GIY-YIG_endonuc"/>
</dbReference>
<dbReference type="EMBL" id="CAFBMW010000019">
    <property type="protein sequence ID" value="CAB4947863.1"/>
    <property type="molecule type" value="Genomic_DNA"/>
</dbReference>
<feature type="domain" description="GIY-YIG" evidence="1">
    <location>
        <begin position="181"/>
        <end position="270"/>
    </location>
</feature>
<dbReference type="Gene3D" id="3.40.1440.10">
    <property type="entry name" value="GIY-YIG endonuclease"/>
    <property type="match status" value="1"/>
</dbReference>
<evidence type="ECO:0000313" key="2">
    <source>
        <dbReference type="EMBL" id="CAB4947863.1"/>
    </source>
</evidence>
<evidence type="ECO:0000259" key="1">
    <source>
        <dbReference type="PROSITE" id="PS50164"/>
    </source>
</evidence>
<proteinExistence type="predicted"/>
<reference evidence="2" key="1">
    <citation type="submission" date="2020-05" db="EMBL/GenBank/DDBJ databases">
        <authorList>
            <person name="Chiriac C."/>
            <person name="Salcher M."/>
            <person name="Ghai R."/>
            <person name="Kavagutti S V."/>
        </authorList>
    </citation>
    <scope>NUCLEOTIDE SEQUENCE</scope>
</reference>
<dbReference type="CDD" id="cd10446">
    <property type="entry name" value="GIY-YIG_unchar_1"/>
    <property type="match status" value="1"/>
</dbReference>
<dbReference type="AlphaFoldDB" id="A0A6J7JY44"/>
<dbReference type="InterPro" id="IPR035901">
    <property type="entry name" value="GIY-YIG_endonuc_sf"/>
</dbReference>